<evidence type="ECO:0000313" key="8">
    <source>
        <dbReference type="EMBL" id="ENN92177.1"/>
    </source>
</evidence>
<name>N6VMB3_9HYPH</name>
<reference evidence="8 9" key="1">
    <citation type="journal article" date="2013" name="PLoS Genet.">
        <title>A gene transfer agent and a dynamic repertoire of secretion systems hold the keys to the explosive radiation of the emerging pathogen Bartonella.</title>
        <authorList>
            <person name="Guy L."/>
            <person name="Nystedt B."/>
            <person name="Toft C."/>
            <person name="Zaremba-Niedzwiedzka K."/>
            <person name="Berglund E.C."/>
            <person name="Granberg F."/>
            <person name="Naslund K."/>
            <person name="Eriksson A.S."/>
            <person name="Andersson S.G."/>
        </authorList>
    </citation>
    <scope>NUCLEOTIDE SEQUENCE [LARGE SCALE GENOMIC DNA]</scope>
    <source>
        <strain evidence="8 9">91-4</strain>
    </source>
</reference>
<sequence length="90" mass="10009">MIIILLIILVLFGHGKASELMDDVANSIKAFFKNMKEEEGSVENKLEVASYFTIIDVDFSTISIVISKMCSKCQKSSSSVKTEKKSVSKR</sequence>
<keyword evidence="2" id="KW-0813">Transport</keyword>
<dbReference type="AlphaFoldDB" id="N6VMB3"/>
<evidence type="ECO:0000313" key="9">
    <source>
        <dbReference type="Proteomes" id="UP000014038"/>
    </source>
</evidence>
<dbReference type="InterPro" id="IPR003369">
    <property type="entry name" value="TatA/B/E"/>
</dbReference>
<keyword evidence="3" id="KW-0812">Transmembrane</keyword>
<keyword evidence="9" id="KW-1185">Reference proteome</keyword>
<comment type="subcellular location">
    <subcellularLocation>
        <location evidence="1">Membrane</location>
        <topology evidence="1">Single-pass membrane protein</topology>
    </subcellularLocation>
</comment>
<dbReference type="Gene3D" id="1.20.5.3310">
    <property type="match status" value="1"/>
</dbReference>
<dbReference type="PATRIC" id="fig|1094491.5.peg.519"/>
<keyword evidence="6" id="KW-0811">Translocation</keyword>
<dbReference type="Pfam" id="PF02416">
    <property type="entry name" value="TatA_B_E"/>
    <property type="match status" value="1"/>
</dbReference>
<evidence type="ECO:0000256" key="3">
    <source>
        <dbReference type="ARBA" id="ARBA00022692"/>
    </source>
</evidence>
<dbReference type="GO" id="GO:0016020">
    <property type="term" value="C:membrane"/>
    <property type="evidence" value="ECO:0007669"/>
    <property type="project" value="UniProtKB-ARBA"/>
</dbReference>
<evidence type="ECO:0000256" key="2">
    <source>
        <dbReference type="ARBA" id="ARBA00022448"/>
    </source>
</evidence>
<gene>
    <name evidence="8" type="primary">tatA</name>
    <name evidence="8" type="ORF">BBbe_04820</name>
</gene>
<evidence type="ECO:0000256" key="5">
    <source>
        <dbReference type="ARBA" id="ARBA00022989"/>
    </source>
</evidence>
<evidence type="ECO:0000256" key="1">
    <source>
        <dbReference type="ARBA" id="ARBA00004167"/>
    </source>
</evidence>
<dbReference type="EMBL" id="AGWA01000006">
    <property type="protein sequence ID" value="ENN92177.1"/>
    <property type="molecule type" value="Genomic_DNA"/>
</dbReference>
<dbReference type="HOGENOM" id="CLU_086034_5_0_5"/>
<keyword evidence="5" id="KW-1133">Transmembrane helix</keyword>
<keyword evidence="7" id="KW-0472">Membrane</keyword>
<protein>
    <submittedName>
        <fullName evidence="8">Twin-arginine translocation protein TatA</fullName>
    </submittedName>
</protein>
<proteinExistence type="predicted"/>
<dbReference type="GO" id="GO:0015031">
    <property type="term" value="P:protein transport"/>
    <property type="evidence" value="ECO:0007669"/>
    <property type="project" value="UniProtKB-KW"/>
</dbReference>
<organism evidence="8 9">
    <name type="scientific">Bartonella bovis 91-4</name>
    <dbReference type="NCBI Taxonomy" id="1094491"/>
    <lineage>
        <taxon>Bacteria</taxon>
        <taxon>Pseudomonadati</taxon>
        <taxon>Pseudomonadota</taxon>
        <taxon>Alphaproteobacteria</taxon>
        <taxon>Hyphomicrobiales</taxon>
        <taxon>Bartonellaceae</taxon>
        <taxon>Bartonella</taxon>
    </lineage>
</organism>
<evidence type="ECO:0000256" key="7">
    <source>
        <dbReference type="ARBA" id="ARBA00023136"/>
    </source>
</evidence>
<dbReference type="Proteomes" id="UP000014038">
    <property type="component" value="Chromosome"/>
</dbReference>
<dbReference type="eggNOG" id="COG1826">
    <property type="taxonomic scope" value="Bacteria"/>
</dbReference>
<evidence type="ECO:0000256" key="6">
    <source>
        <dbReference type="ARBA" id="ARBA00023010"/>
    </source>
</evidence>
<dbReference type="STRING" id="1094491.BBbe_04820"/>
<accession>N6VMB3</accession>
<keyword evidence="4" id="KW-0653">Protein transport</keyword>
<comment type="caution">
    <text evidence="8">The sequence shown here is derived from an EMBL/GenBank/DDBJ whole genome shotgun (WGS) entry which is preliminary data.</text>
</comment>
<evidence type="ECO:0000256" key="4">
    <source>
        <dbReference type="ARBA" id="ARBA00022927"/>
    </source>
</evidence>